<feature type="region of interest" description="Disordered" evidence="1">
    <location>
        <begin position="103"/>
        <end position="138"/>
    </location>
</feature>
<proteinExistence type="predicted"/>
<accession>A0ABT1K6Q1</accession>
<keyword evidence="4" id="KW-1185">Reference proteome</keyword>
<evidence type="ECO:0000256" key="1">
    <source>
        <dbReference type="SAM" id="MobiDB-lite"/>
    </source>
</evidence>
<dbReference type="InterPro" id="IPR036513">
    <property type="entry name" value="STAS_dom_sf"/>
</dbReference>
<dbReference type="InterPro" id="IPR058548">
    <property type="entry name" value="MlaB-like_STAS"/>
</dbReference>
<feature type="domain" description="STAS" evidence="2">
    <location>
        <begin position="18"/>
        <end position="108"/>
    </location>
</feature>
<comment type="caution">
    <text evidence="3">The sequence shown here is derived from an EMBL/GenBank/DDBJ whole genome shotgun (WGS) entry which is preliminary data.</text>
</comment>
<dbReference type="Proteomes" id="UP001320766">
    <property type="component" value="Unassembled WGS sequence"/>
</dbReference>
<evidence type="ECO:0000313" key="4">
    <source>
        <dbReference type="Proteomes" id="UP001320766"/>
    </source>
</evidence>
<dbReference type="Gene3D" id="3.30.750.24">
    <property type="entry name" value="STAS domain"/>
    <property type="match status" value="1"/>
</dbReference>
<reference evidence="3 4" key="1">
    <citation type="submission" date="2022-06" db="EMBL/GenBank/DDBJ databases">
        <title>Sequencing the genomes of 1000 actinobacteria strains.</title>
        <authorList>
            <person name="Klenk H.-P."/>
        </authorList>
    </citation>
    <scope>NUCLEOTIDE SEQUENCE [LARGE SCALE GENOMIC DNA]</scope>
    <source>
        <strain evidence="3 4">DSM 44170</strain>
    </source>
</reference>
<dbReference type="PROSITE" id="PS50801">
    <property type="entry name" value="STAS"/>
    <property type="match status" value="1"/>
</dbReference>
<dbReference type="Pfam" id="PF13466">
    <property type="entry name" value="STAS_2"/>
    <property type="match status" value="1"/>
</dbReference>
<evidence type="ECO:0000313" key="3">
    <source>
        <dbReference type="EMBL" id="MCP2349101.1"/>
    </source>
</evidence>
<dbReference type="RefSeq" id="WP_253773377.1">
    <property type="nucleotide sequence ID" value="NZ_BAAAVE010000007.1"/>
</dbReference>
<evidence type="ECO:0000259" key="2">
    <source>
        <dbReference type="PROSITE" id="PS50801"/>
    </source>
</evidence>
<sequence>MSGFAPEPLELALETPEPGTLRVALRGDLDHTTADELLDAVHAALAVADPPREVRLDAAELRLCDSRGLSALLLVRRRADETGARLRLDNRGPALQRLLDVTGTLDHLTGEPAPGRPAGESAAGHPTGESAAGHGGPA</sequence>
<dbReference type="InterPro" id="IPR002645">
    <property type="entry name" value="STAS_dom"/>
</dbReference>
<organism evidence="3 4">
    <name type="scientific">Nonomuraea roseoviolacea subsp. carminata</name>
    <dbReference type="NCBI Taxonomy" id="160689"/>
    <lineage>
        <taxon>Bacteria</taxon>
        <taxon>Bacillati</taxon>
        <taxon>Actinomycetota</taxon>
        <taxon>Actinomycetes</taxon>
        <taxon>Streptosporangiales</taxon>
        <taxon>Streptosporangiaceae</taxon>
        <taxon>Nonomuraea</taxon>
    </lineage>
</organism>
<dbReference type="EMBL" id="JAMZEC010000001">
    <property type="protein sequence ID" value="MCP2349101.1"/>
    <property type="molecule type" value="Genomic_DNA"/>
</dbReference>
<gene>
    <name evidence="3" type="ORF">HD595_005223</name>
</gene>
<dbReference type="SUPFAM" id="SSF52091">
    <property type="entry name" value="SpoIIaa-like"/>
    <property type="match status" value="1"/>
</dbReference>
<dbReference type="CDD" id="cd07043">
    <property type="entry name" value="STAS_anti-anti-sigma_factors"/>
    <property type="match status" value="1"/>
</dbReference>
<name>A0ABT1K6Q1_9ACTN</name>
<protein>
    <submittedName>
        <fullName evidence="3">Anti-anti-sigma factor</fullName>
    </submittedName>
</protein>